<organism evidence="1 2">
    <name type="scientific">Herbiconiux daphne</name>
    <dbReference type="NCBI Taxonomy" id="2970914"/>
    <lineage>
        <taxon>Bacteria</taxon>
        <taxon>Bacillati</taxon>
        <taxon>Actinomycetota</taxon>
        <taxon>Actinomycetes</taxon>
        <taxon>Micrococcales</taxon>
        <taxon>Microbacteriaceae</taxon>
        <taxon>Herbiconiux</taxon>
    </lineage>
</organism>
<name>A0ABT2HB63_9MICO</name>
<protein>
    <submittedName>
        <fullName evidence="1">Uncharacterized protein</fullName>
    </submittedName>
</protein>
<dbReference type="Proteomes" id="UP001165586">
    <property type="component" value="Unassembled WGS sequence"/>
</dbReference>
<evidence type="ECO:0000313" key="1">
    <source>
        <dbReference type="EMBL" id="MCS5737139.1"/>
    </source>
</evidence>
<reference evidence="1" key="1">
    <citation type="submission" date="2022-08" db="EMBL/GenBank/DDBJ databases">
        <authorList>
            <person name="Deng Y."/>
            <person name="Han X.-F."/>
            <person name="Zhang Y.-Q."/>
        </authorList>
    </citation>
    <scope>NUCLEOTIDE SEQUENCE</scope>
    <source>
        <strain evidence="1">CPCC 203386</strain>
    </source>
</reference>
<accession>A0ABT2HB63</accession>
<dbReference type="RefSeq" id="WP_259543459.1">
    <property type="nucleotide sequence ID" value="NZ_JANLCJ010000445.1"/>
</dbReference>
<keyword evidence="2" id="KW-1185">Reference proteome</keyword>
<sequence length="87" mass="9403">MNTVKSNPMRNANVDSLVKQFKFAAKRFGVKSVEAETIAAKLAILAPHLFKAAHTIGNVKASSNGAPRISAERMMQFSADSNAIDRN</sequence>
<dbReference type="EMBL" id="JANLCJ010000445">
    <property type="protein sequence ID" value="MCS5737139.1"/>
    <property type="molecule type" value="Genomic_DNA"/>
</dbReference>
<comment type="caution">
    <text evidence="1">The sequence shown here is derived from an EMBL/GenBank/DDBJ whole genome shotgun (WGS) entry which is preliminary data.</text>
</comment>
<proteinExistence type="predicted"/>
<gene>
    <name evidence="1" type="ORF">N1032_25765</name>
</gene>
<evidence type="ECO:0000313" key="2">
    <source>
        <dbReference type="Proteomes" id="UP001165586"/>
    </source>
</evidence>